<evidence type="ECO:0000259" key="2">
    <source>
        <dbReference type="Pfam" id="PF00326"/>
    </source>
</evidence>
<keyword evidence="1" id="KW-0378">Hydrolase</keyword>
<dbReference type="AlphaFoldDB" id="A0A1F7IQQ6"/>
<dbReference type="GO" id="GO:0006508">
    <property type="term" value="P:proteolysis"/>
    <property type="evidence" value="ECO:0007669"/>
    <property type="project" value="InterPro"/>
</dbReference>
<dbReference type="PANTHER" id="PTHR22946:SF9">
    <property type="entry name" value="POLYKETIDE TRANSFERASE AF380"/>
    <property type="match status" value="1"/>
</dbReference>
<proteinExistence type="predicted"/>
<dbReference type="PANTHER" id="PTHR22946">
    <property type="entry name" value="DIENELACTONE HYDROLASE DOMAIN-CONTAINING PROTEIN-RELATED"/>
    <property type="match status" value="1"/>
</dbReference>
<sequence length="297" mass="33341">MTIESLRKSEYPGSEIKIEQTLDPGSNYSRYIASYKSEGLKIYALLTAPNGQIPPAGWPVIVFNHGYIPPAQYQTIERYVAYVDGFARNGYVVFKPDYRGHGNSEGEPTGAYGSTAYTIDVLNAVSSIKKFKEVDPDRIGMWGHSLGGFLTLRSMVVSKDIKAGVIWAGVVASYPDLLNRWRRRSFTPPPGVPTGFRNWRQNLIEKYGTPEQNPDFWDSISANSFVKDISGPLQLHHGTGDSSVPVEFSQTLEKQIKEAGKTVELYTYPDDDHNISSSFNTAMQRSVEFFDRYLKEK</sequence>
<evidence type="ECO:0000256" key="1">
    <source>
        <dbReference type="ARBA" id="ARBA00022801"/>
    </source>
</evidence>
<dbReference type="PROSITE" id="PS00708">
    <property type="entry name" value="PRO_ENDOPEP_SER"/>
    <property type="match status" value="1"/>
</dbReference>
<dbReference type="InterPro" id="IPR001375">
    <property type="entry name" value="Peptidase_S9_cat"/>
</dbReference>
<dbReference type="SUPFAM" id="SSF53474">
    <property type="entry name" value="alpha/beta-Hydrolases"/>
    <property type="match status" value="1"/>
</dbReference>
<feature type="domain" description="Peptidase S9 prolyl oligopeptidase catalytic" evidence="2">
    <location>
        <begin position="86"/>
        <end position="296"/>
    </location>
</feature>
<dbReference type="EMBL" id="MGAI01000003">
    <property type="protein sequence ID" value="OGK45695.1"/>
    <property type="molecule type" value="Genomic_DNA"/>
</dbReference>
<dbReference type="Pfam" id="PF00326">
    <property type="entry name" value="Peptidase_S9"/>
    <property type="match status" value="1"/>
</dbReference>
<dbReference type="InterPro" id="IPR029058">
    <property type="entry name" value="AB_hydrolase_fold"/>
</dbReference>
<accession>A0A1F7IQQ6</accession>
<evidence type="ECO:0000313" key="3">
    <source>
        <dbReference type="EMBL" id="OGK45695.1"/>
    </source>
</evidence>
<reference evidence="3 4" key="1">
    <citation type="journal article" date="2016" name="Nat. Commun.">
        <title>Thousands of microbial genomes shed light on interconnected biogeochemical processes in an aquifer system.</title>
        <authorList>
            <person name="Anantharaman K."/>
            <person name="Brown C.T."/>
            <person name="Hug L.A."/>
            <person name="Sharon I."/>
            <person name="Castelle C.J."/>
            <person name="Probst A.J."/>
            <person name="Thomas B.C."/>
            <person name="Singh A."/>
            <person name="Wilkins M.J."/>
            <person name="Karaoz U."/>
            <person name="Brodie E.L."/>
            <person name="Williams K.H."/>
            <person name="Hubbard S.S."/>
            <person name="Banfield J.F."/>
        </authorList>
    </citation>
    <scope>NUCLEOTIDE SEQUENCE [LARGE SCALE GENOMIC DNA]</scope>
</reference>
<gene>
    <name evidence="3" type="ORF">A3B40_04385</name>
</gene>
<protein>
    <submittedName>
        <fullName evidence="3">Peptidase</fullName>
    </submittedName>
</protein>
<dbReference type="Gene3D" id="3.40.50.1820">
    <property type="entry name" value="alpha/beta hydrolase"/>
    <property type="match status" value="1"/>
</dbReference>
<dbReference type="InterPro" id="IPR002471">
    <property type="entry name" value="Pept_S9_AS"/>
</dbReference>
<dbReference type="Proteomes" id="UP000178040">
    <property type="component" value="Unassembled WGS sequence"/>
</dbReference>
<comment type="caution">
    <text evidence="3">The sequence shown here is derived from an EMBL/GenBank/DDBJ whole genome shotgun (WGS) entry which is preliminary data.</text>
</comment>
<dbReference type="InterPro" id="IPR050261">
    <property type="entry name" value="FrsA_esterase"/>
</dbReference>
<organism evidence="3 4">
    <name type="scientific">Candidatus Roizmanbacteria bacterium RIFCSPLOWO2_01_FULL_37_16</name>
    <dbReference type="NCBI Taxonomy" id="1802058"/>
    <lineage>
        <taxon>Bacteria</taxon>
        <taxon>Candidatus Roizmaniibacteriota</taxon>
    </lineage>
</organism>
<dbReference type="GO" id="GO:0052689">
    <property type="term" value="F:carboxylic ester hydrolase activity"/>
    <property type="evidence" value="ECO:0007669"/>
    <property type="project" value="UniProtKB-ARBA"/>
</dbReference>
<dbReference type="GO" id="GO:0004252">
    <property type="term" value="F:serine-type endopeptidase activity"/>
    <property type="evidence" value="ECO:0007669"/>
    <property type="project" value="InterPro"/>
</dbReference>
<evidence type="ECO:0000313" key="4">
    <source>
        <dbReference type="Proteomes" id="UP000178040"/>
    </source>
</evidence>
<name>A0A1F7IQQ6_9BACT</name>